<dbReference type="HOGENOM" id="CLU_3224621_0_0_1"/>
<sequence>MKSLMSKEDLSYVAFRYKRSNALHKRVLMESFLDNRGLPQRFQIASRM</sequence>
<evidence type="ECO:0000313" key="1">
    <source>
        <dbReference type="EMBL" id="EXA53758.1"/>
    </source>
</evidence>
<organism evidence="1">
    <name type="scientific">Fusarium oxysporum f. sp. pisi HDV247</name>
    <dbReference type="NCBI Taxonomy" id="1080344"/>
    <lineage>
        <taxon>Eukaryota</taxon>
        <taxon>Fungi</taxon>
        <taxon>Dikarya</taxon>
        <taxon>Ascomycota</taxon>
        <taxon>Pezizomycotina</taxon>
        <taxon>Sordariomycetes</taxon>
        <taxon>Hypocreomycetidae</taxon>
        <taxon>Hypocreales</taxon>
        <taxon>Nectriaceae</taxon>
        <taxon>Fusarium</taxon>
        <taxon>Fusarium oxysporum species complex</taxon>
    </lineage>
</organism>
<dbReference type="AlphaFoldDB" id="W9Q8E3"/>
<accession>W9Q8E3</accession>
<gene>
    <name evidence="1" type="ORF">FOVG_01459</name>
</gene>
<proteinExistence type="predicted"/>
<reference evidence="1" key="1">
    <citation type="submission" date="2011-10" db="EMBL/GenBank/DDBJ databases">
        <title>The Genome Sequence of Fusarium oxysporum HDV247.</title>
        <authorList>
            <consortium name="The Broad Institute Genome Sequencing Platform"/>
            <person name="Ma L.-J."/>
            <person name="Gale L.R."/>
            <person name="Schwartz D.C."/>
            <person name="Zhou S."/>
            <person name="Corby-Kistler H."/>
            <person name="Young S.K."/>
            <person name="Zeng Q."/>
            <person name="Gargeya S."/>
            <person name="Fitzgerald M."/>
            <person name="Haas B."/>
            <person name="Abouelleil A."/>
            <person name="Alvarado L."/>
            <person name="Arachchi H.M."/>
            <person name="Berlin A."/>
            <person name="Brown A."/>
            <person name="Chapman S.B."/>
            <person name="Chen Z."/>
            <person name="Dunbar C."/>
            <person name="Freedman E."/>
            <person name="Gearin G."/>
            <person name="Goldberg J."/>
            <person name="Griggs A."/>
            <person name="Gujja S."/>
            <person name="Heiman D."/>
            <person name="Howarth C."/>
            <person name="Larson L."/>
            <person name="Lui A."/>
            <person name="MacDonald P.J.P."/>
            <person name="Montmayeur A."/>
            <person name="Murphy C."/>
            <person name="Neiman D."/>
            <person name="Pearson M."/>
            <person name="Priest M."/>
            <person name="Roberts A."/>
            <person name="Saif S."/>
            <person name="Shea T."/>
            <person name="Shenoy N."/>
            <person name="Sisk P."/>
            <person name="Stolte C."/>
            <person name="Sykes S."/>
            <person name="Wortman J."/>
            <person name="Nusbaum C."/>
            <person name="Birren B."/>
        </authorList>
    </citation>
    <scope>NUCLEOTIDE SEQUENCE [LARGE SCALE GENOMIC DNA]</scope>
    <source>
        <strain evidence="1">HDV247</strain>
    </source>
</reference>
<dbReference type="Proteomes" id="UP000030751">
    <property type="component" value="Unassembled WGS sequence"/>
</dbReference>
<reference evidence="1" key="2">
    <citation type="submission" date="2012-05" db="EMBL/GenBank/DDBJ databases">
        <title>Annotation of the Genome Sequence of Fusarium oxysporum HDV247.</title>
        <authorList>
            <consortium name="The Broad Institute Genomics Platform"/>
            <person name="Ma L.-J."/>
            <person name="Corby-Kistler H."/>
            <person name="Broz K."/>
            <person name="Gale L.R."/>
            <person name="Jonkers W."/>
            <person name="O'Donnell K."/>
            <person name="Ploetz R."/>
            <person name="Steinberg C."/>
            <person name="Schwartz D.C."/>
            <person name="VanEtten H."/>
            <person name="Zhou S."/>
            <person name="Young S.K."/>
            <person name="Zeng Q."/>
            <person name="Gargeya S."/>
            <person name="Fitzgerald M."/>
            <person name="Abouelleil A."/>
            <person name="Alvarado L."/>
            <person name="Chapman S.B."/>
            <person name="Gainer-Dewar J."/>
            <person name="Goldberg J."/>
            <person name="Griggs A."/>
            <person name="Gujja S."/>
            <person name="Hansen M."/>
            <person name="Howarth C."/>
            <person name="Imamovic A."/>
            <person name="Ireland A."/>
            <person name="Larimer J."/>
            <person name="McCowan C."/>
            <person name="Murphy C."/>
            <person name="Pearson M."/>
            <person name="Poon T.W."/>
            <person name="Priest M."/>
            <person name="Roberts A."/>
            <person name="Saif S."/>
            <person name="Shea T."/>
            <person name="Sykes S."/>
            <person name="Wortman J."/>
            <person name="Nusbaum C."/>
            <person name="Birren B."/>
        </authorList>
    </citation>
    <scope>NUCLEOTIDE SEQUENCE</scope>
    <source>
        <strain evidence="1">HDV247</strain>
    </source>
</reference>
<dbReference type="EMBL" id="JH650968">
    <property type="protein sequence ID" value="EXA53758.1"/>
    <property type="molecule type" value="Genomic_DNA"/>
</dbReference>
<protein>
    <submittedName>
        <fullName evidence="1">Uncharacterized protein</fullName>
    </submittedName>
</protein>
<name>W9Q8E3_FUSOX</name>